<name>A0A7N0RCX9_KALFE</name>
<accession>A0A7N0RCX9</accession>
<evidence type="ECO:0000313" key="1">
    <source>
        <dbReference type="EnsemblPlants" id="Kaladp0008s0577.1.v1.1.CDS.1"/>
    </source>
</evidence>
<dbReference type="Gramene" id="Kaladp0008s0577.1.v1.1">
    <property type="protein sequence ID" value="Kaladp0008s0577.1.v1.1.CDS.1"/>
    <property type="gene ID" value="Kaladp0008s0577.v1.1"/>
</dbReference>
<protein>
    <submittedName>
        <fullName evidence="1">Uncharacterized protein</fullName>
    </submittedName>
</protein>
<keyword evidence="2" id="KW-1185">Reference proteome</keyword>
<dbReference type="EnsemblPlants" id="Kaladp0008s0577.1.v1.1">
    <property type="protein sequence ID" value="Kaladp0008s0577.1.v1.1.CDS.1"/>
    <property type="gene ID" value="Kaladp0008s0577.v1.1"/>
</dbReference>
<reference evidence="1" key="1">
    <citation type="submission" date="2021-01" db="UniProtKB">
        <authorList>
            <consortium name="EnsemblPlants"/>
        </authorList>
    </citation>
    <scope>IDENTIFICATION</scope>
</reference>
<organism evidence="1 2">
    <name type="scientific">Kalanchoe fedtschenkoi</name>
    <name type="common">Lavender scallops</name>
    <name type="synonym">South American air plant</name>
    <dbReference type="NCBI Taxonomy" id="63787"/>
    <lineage>
        <taxon>Eukaryota</taxon>
        <taxon>Viridiplantae</taxon>
        <taxon>Streptophyta</taxon>
        <taxon>Embryophyta</taxon>
        <taxon>Tracheophyta</taxon>
        <taxon>Spermatophyta</taxon>
        <taxon>Magnoliopsida</taxon>
        <taxon>eudicotyledons</taxon>
        <taxon>Gunneridae</taxon>
        <taxon>Pentapetalae</taxon>
        <taxon>Saxifragales</taxon>
        <taxon>Crassulaceae</taxon>
        <taxon>Kalanchoe</taxon>
    </lineage>
</organism>
<dbReference type="AlphaFoldDB" id="A0A7N0RCX9"/>
<dbReference type="Proteomes" id="UP000594263">
    <property type="component" value="Unplaced"/>
</dbReference>
<evidence type="ECO:0000313" key="2">
    <source>
        <dbReference type="Proteomes" id="UP000594263"/>
    </source>
</evidence>
<proteinExistence type="predicted"/>
<sequence>MCCYRVSCMQYLDQKTGKCAHQNSLRGTETYFPISINKTTTSSLKESLS</sequence>